<dbReference type="PANTHER" id="PTHR34310">
    <property type="entry name" value="DUF427 DOMAIN PROTEIN (AFU_ORTHOLOGUE AFUA_3G02220)"/>
    <property type="match status" value="1"/>
</dbReference>
<dbReference type="VEuPathDB" id="FungiDB:ACJ73_01547"/>
<dbReference type="EMBL" id="LGTZ01000143">
    <property type="protein sequence ID" value="OJD27059.1"/>
    <property type="molecule type" value="Genomic_DNA"/>
</dbReference>
<evidence type="ECO:0000313" key="3">
    <source>
        <dbReference type="Proteomes" id="UP000242791"/>
    </source>
</evidence>
<dbReference type="AlphaFoldDB" id="A0A1J9R3U9"/>
<evidence type="ECO:0000313" key="2">
    <source>
        <dbReference type="EMBL" id="OJD27059.1"/>
    </source>
</evidence>
<evidence type="ECO:0000259" key="1">
    <source>
        <dbReference type="Pfam" id="PF04248"/>
    </source>
</evidence>
<dbReference type="Gene3D" id="2.170.150.40">
    <property type="entry name" value="Domain of unknown function (DUF427)"/>
    <property type="match status" value="1"/>
</dbReference>
<protein>
    <recommendedName>
        <fullName evidence="1">DUF427 domain-containing protein</fullName>
    </recommendedName>
</protein>
<dbReference type="InterPro" id="IPR007361">
    <property type="entry name" value="DUF427"/>
</dbReference>
<dbReference type="Pfam" id="PF04248">
    <property type="entry name" value="NTP_transf_9"/>
    <property type="match status" value="1"/>
</dbReference>
<organism evidence="2 3">
    <name type="scientific">Blastomyces percursus</name>
    <dbReference type="NCBI Taxonomy" id="1658174"/>
    <lineage>
        <taxon>Eukaryota</taxon>
        <taxon>Fungi</taxon>
        <taxon>Dikarya</taxon>
        <taxon>Ascomycota</taxon>
        <taxon>Pezizomycotina</taxon>
        <taxon>Eurotiomycetes</taxon>
        <taxon>Eurotiomycetidae</taxon>
        <taxon>Onygenales</taxon>
        <taxon>Ajellomycetaceae</taxon>
        <taxon>Blastomyces</taxon>
    </lineage>
</organism>
<dbReference type="OrthoDB" id="18996at2759"/>
<dbReference type="PANTHER" id="PTHR34310:SF5">
    <property type="entry name" value="DUF427 DOMAIN PROTEIN (AFU_ORTHOLOGUE AFUA_3G02220)"/>
    <property type="match status" value="1"/>
</dbReference>
<keyword evidence="3" id="KW-1185">Reference proteome</keyword>
<reference evidence="2 3" key="1">
    <citation type="submission" date="2015-08" db="EMBL/GenBank/DDBJ databases">
        <title>Emmonsia species relationships and genome sequence.</title>
        <authorList>
            <person name="Cuomo C.A."/>
            <person name="Schwartz I.S."/>
            <person name="Kenyon C."/>
            <person name="De Hoog G.S."/>
            <person name="Govender N.P."/>
            <person name="Botha A."/>
            <person name="Moreno L."/>
            <person name="De Vries M."/>
            <person name="Munoz J.F."/>
            <person name="Stielow J.B."/>
        </authorList>
    </citation>
    <scope>NUCLEOTIDE SEQUENCE [LARGE SCALE GENOMIC DNA]</scope>
    <source>
        <strain evidence="2 3">EI222</strain>
    </source>
</reference>
<proteinExistence type="predicted"/>
<comment type="caution">
    <text evidence="2">The sequence shown here is derived from an EMBL/GenBank/DDBJ whole genome shotgun (WGS) entry which is preliminary data.</text>
</comment>
<name>A0A1J9R3U9_9EURO</name>
<dbReference type="STRING" id="1658174.A0A1J9R3U9"/>
<feature type="domain" description="DUF427" evidence="1">
    <location>
        <begin position="5"/>
        <end position="96"/>
    </location>
</feature>
<accession>A0A1J9R3U9</accession>
<gene>
    <name evidence="2" type="ORF">ACJ73_01547</name>
</gene>
<dbReference type="Proteomes" id="UP000242791">
    <property type="component" value="Unassembled WGS sequence"/>
</dbReference>
<sequence length="105" mass="11734">MPRATATIGNTVLAETDKWESVEGNVYFPRSSLKDSTGTFSLIESDASTFCAWKGTALYYDIALQESGTVISDVAWYYPEPYEAAQNIKDHVAFYKTKVDVVVEY</sequence>
<dbReference type="InterPro" id="IPR038694">
    <property type="entry name" value="DUF427_sf"/>
</dbReference>